<dbReference type="PANTHER" id="PTHR43077">
    <property type="entry name" value="TRANSPORT PERMEASE YVFS-RELATED"/>
    <property type="match status" value="1"/>
</dbReference>
<dbReference type="InterPro" id="IPR051328">
    <property type="entry name" value="T7SS_ABC-Transporter"/>
</dbReference>
<evidence type="ECO:0000256" key="4">
    <source>
        <dbReference type="ARBA" id="ARBA00023136"/>
    </source>
</evidence>
<proteinExistence type="predicted"/>
<dbReference type="Pfam" id="PF12698">
    <property type="entry name" value="ABC2_membrane_3"/>
    <property type="match status" value="1"/>
</dbReference>
<dbReference type="GO" id="GO:0016020">
    <property type="term" value="C:membrane"/>
    <property type="evidence" value="ECO:0007669"/>
    <property type="project" value="UniProtKB-SubCell"/>
</dbReference>
<dbReference type="InterPro" id="IPR013525">
    <property type="entry name" value="ABC2_TM"/>
</dbReference>
<reference evidence="6 7" key="1">
    <citation type="submission" date="2017-05" db="EMBL/GenBank/DDBJ databases">
        <title>The genome sequence of Geobacillus thermocatenulatus DSM 730.</title>
        <authorList>
            <person name="Ramaloko W.T."/>
            <person name="Koen N."/>
            <person name="Polliack S."/>
            <person name="Aliyu H."/>
            <person name="Lebre P."/>
            <person name="Mohr T."/>
            <person name="Oswald F."/>
            <person name="Zwick M."/>
            <person name="Neumann A."/>
            <person name="Syldatk C."/>
            <person name="Cowan D."/>
            <person name="De Maayer P."/>
        </authorList>
    </citation>
    <scope>NUCLEOTIDE SEQUENCE [LARGE SCALE GENOMIC DNA]</scope>
    <source>
        <strain evidence="6 7">BGSC 93A1</strain>
    </source>
</reference>
<protein>
    <recommendedName>
        <fullName evidence="5">ABC-2 type transporter transmembrane domain-containing protein</fullName>
    </recommendedName>
</protein>
<keyword evidence="3" id="KW-1133">Transmembrane helix</keyword>
<evidence type="ECO:0000313" key="6">
    <source>
        <dbReference type="EMBL" id="OXB89905.1"/>
    </source>
</evidence>
<dbReference type="EMBL" id="NEWK01000001">
    <property type="protein sequence ID" value="OXB89905.1"/>
    <property type="molecule type" value="Genomic_DNA"/>
</dbReference>
<evidence type="ECO:0000256" key="1">
    <source>
        <dbReference type="ARBA" id="ARBA00004141"/>
    </source>
</evidence>
<name>A0A226QC47_9BACL</name>
<evidence type="ECO:0000256" key="2">
    <source>
        <dbReference type="ARBA" id="ARBA00022692"/>
    </source>
</evidence>
<evidence type="ECO:0000256" key="3">
    <source>
        <dbReference type="ARBA" id="ARBA00022989"/>
    </source>
</evidence>
<comment type="subcellular location">
    <subcellularLocation>
        <location evidence="1">Membrane</location>
        <topology evidence="1">Multi-pass membrane protein</topology>
    </subcellularLocation>
</comment>
<gene>
    <name evidence="6" type="ORF">B9L19_07770</name>
</gene>
<evidence type="ECO:0000313" key="7">
    <source>
        <dbReference type="Proteomes" id="UP000198378"/>
    </source>
</evidence>
<dbReference type="Proteomes" id="UP000198378">
    <property type="component" value="Unassembled WGS sequence"/>
</dbReference>
<keyword evidence="2" id="KW-0812">Transmembrane</keyword>
<dbReference type="RefSeq" id="WP_047752339.1">
    <property type="nucleotide sequence ID" value="NZ_CP018058.1"/>
</dbReference>
<dbReference type="Gene3D" id="3.40.1710.10">
    <property type="entry name" value="abc type-2 transporter like domain"/>
    <property type="match status" value="1"/>
</dbReference>
<feature type="domain" description="ABC-2 type transporter transmembrane" evidence="5">
    <location>
        <begin position="21"/>
        <end position="381"/>
    </location>
</feature>
<comment type="caution">
    <text evidence="6">The sequence shown here is derived from an EMBL/GenBank/DDBJ whole genome shotgun (WGS) entry which is preliminary data.</text>
</comment>
<evidence type="ECO:0000259" key="5">
    <source>
        <dbReference type="Pfam" id="PF12698"/>
    </source>
</evidence>
<accession>A0A226QC47</accession>
<sequence length="402" mass="45498">MKIMKSFFKQKETLVGIAAAIAFQLIFVTVWLTAYDGVYDRTNQFSVGIVSNDDELGKEIIKKLEEKNVFQLKMFEELNRALEALDKRNVNMVIHLPDKIIEKLTKNSNITVYYYINQATPTLTKQMMEKAANKMNDALNDQFRETINTQIAKRIPQLVTEKVPDEKMKVMIKDIAVQIIDLVQKSMKMDPVEANIVKTNNKEGFAITMVPLLIVLASYISAMLISQYLQIANGRLINEYGRFSLFVGRQMINVLLALGLSLLSIFLMNLFHIELNHNFFVLWGFQSILFFSFLVLSQVFVMLFGIPGMIFNIALTAIQIASSGAMVPRELLPTFYYEIGNLLPATYGVNSYFSLIYGGGDLGSDLKHLSMIILVFLTIAIVIQIVFSMGSIGYDANKQRVP</sequence>
<dbReference type="AlphaFoldDB" id="A0A226QC47"/>
<organism evidence="6 7">
    <name type="scientific">Geobacillus thermocatenulatus</name>
    <dbReference type="NCBI Taxonomy" id="33938"/>
    <lineage>
        <taxon>Bacteria</taxon>
        <taxon>Bacillati</taxon>
        <taxon>Bacillota</taxon>
        <taxon>Bacilli</taxon>
        <taxon>Bacillales</taxon>
        <taxon>Anoxybacillaceae</taxon>
        <taxon>Geobacillus</taxon>
        <taxon>Geobacillus thermoleovorans group</taxon>
    </lineage>
</organism>
<keyword evidence="7" id="KW-1185">Reference proteome</keyword>
<dbReference type="PANTHER" id="PTHR43077:SF5">
    <property type="entry name" value="PHAGE INFECTION PROTEIN"/>
    <property type="match status" value="1"/>
</dbReference>
<keyword evidence="4" id="KW-0472">Membrane</keyword>
<dbReference type="GO" id="GO:0140359">
    <property type="term" value="F:ABC-type transporter activity"/>
    <property type="evidence" value="ECO:0007669"/>
    <property type="project" value="InterPro"/>
</dbReference>
<dbReference type="KEGG" id="gtm:GT3921_17700"/>